<keyword evidence="2" id="KW-0548">Nucleotidyltransferase</keyword>
<name>K9IWH2_DESRO</name>
<feature type="transmembrane region" description="Helical" evidence="1">
    <location>
        <begin position="44"/>
        <end position="73"/>
    </location>
</feature>
<proteinExistence type="evidence at transcript level"/>
<keyword evidence="2" id="KW-0695">RNA-directed DNA polymerase</keyword>
<feature type="transmembrane region" description="Helical" evidence="1">
    <location>
        <begin position="7"/>
        <end position="24"/>
    </location>
</feature>
<dbReference type="AlphaFoldDB" id="K9IWH2"/>
<keyword evidence="1" id="KW-1133">Transmembrane helix</keyword>
<reference evidence="2" key="1">
    <citation type="submission" date="2012-11" db="EMBL/GenBank/DDBJ databases">
        <title>The Vampirome: Transcriptome and Proteome Analysis of the Submandibular and Accessory Glands of the Vampire Bat and Vector of Human Rabies, Desmodus rotundus.</title>
        <authorList>
            <person name="Francischetti I.M.B."/>
            <person name="Assumpcao T.C.F."/>
            <person name="Ma D."/>
            <person name="Vicente E.C."/>
            <person name="Ribeiro J.M.C."/>
        </authorList>
    </citation>
    <scope>NUCLEOTIDE SEQUENCE</scope>
    <source>
        <tissue evidence="2">Salivary gland</tissue>
    </source>
</reference>
<dbReference type="GO" id="GO:0003964">
    <property type="term" value="F:RNA-directed DNA polymerase activity"/>
    <property type="evidence" value="ECO:0007669"/>
    <property type="project" value="UniProtKB-KW"/>
</dbReference>
<sequence length="146" mass="16565">MDILIMLILSIHVHCMCSTYMYLLQFLSSVSYNFPSTGLLHPSLALFLGIFFFEAIVNEIVFLVFLSVSLLLIYKNATDFWILILYPATLLNSLIHSCSFLVAFWGFPMYRVISSADKDSFTTSFPIWMPCISSSCLMAEARGKSE</sequence>
<keyword evidence="1" id="KW-0812">Transmembrane</keyword>
<dbReference type="EMBL" id="GABZ01008384">
    <property type="protein sequence ID" value="JAA45141.1"/>
    <property type="molecule type" value="mRNA"/>
</dbReference>
<accession>K9IWH2</accession>
<organism evidence="2">
    <name type="scientific">Desmodus rotundus</name>
    <name type="common">Vampire bat</name>
    <dbReference type="NCBI Taxonomy" id="9430"/>
    <lineage>
        <taxon>Eukaryota</taxon>
        <taxon>Metazoa</taxon>
        <taxon>Chordata</taxon>
        <taxon>Craniata</taxon>
        <taxon>Vertebrata</taxon>
        <taxon>Euteleostomi</taxon>
        <taxon>Mammalia</taxon>
        <taxon>Eutheria</taxon>
        <taxon>Laurasiatheria</taxon>
        <taxon>Chiroptera</taxon>
        <taxon>Yangochiroptera</taxon>
        <taxon>Phyllostomidae</taxon>
        <taxon>Desmodontinae</taxon>
        <taxon>Desmodus</taxon>
    </lineage>
</organism>
<evidence type="ECO:0000313" key="2">
    <source>
        <dbReference type="EMBL" id="JAA45141.1"/>
    </source>
</evidence>
<keyword evidence="1" id="KW-0472">Membrane</keyword>
<evidence type="ECO:0000256" key="1">
    <source>
        <dbReference type="SAM" id="Phobius"/>
    </source>
</evidence>
<protein>
    <submittedName>
        <fullName evidence="2">Putative reverse transcriptase-like protein</fullName>
    </submittedName>
</protein>
<feature type="transmembrane region" description="Helical" evidence="1">
    <location>
        <begin position="80"/>
        <end position="105"/>
    </location>
</feature>
<keyword evidence="2" id="KW-0808">Transferase</keyword>